<evidence type="ECO:0000256" key="1">
    <source>
        <dbReference type="SAM" id="MobiDB-lite"/>
    </source>
</evidence>
<reference evidence="2" key="1">
    <citation type="submission" date="2021-02" db="EMBL/GenBank/DDBJ databases">
        <authorList>
            <person name="Palmer J.M."/>
        </authorList>
    </citation>
    <scope>NUCLEOTIDE SEQUENCE</scope>
    <source>
        <strain evidence="2">SCRP734</strain>
    </source>
</reference>
<feature type="compositionally biased region" description="Basic and acidic residues" evidence="1">
    <location>
        <begin position="1"/>
        <end position="28"/>
    </location>
</feature>
<accession>A0A8T1VPX9</accession>
<protein>
    <submittedName>
        <fullName evidence="2">Uncharacterized protein</fullName>
    </submittedName>
</protein>
<feature type="compositionally biased region" description="Low complexity" evidence="1">
    <location>
        <begin position="29"/>
        <end position="38"/>
    </location>
</feature>
<dbReference type="Proteomes" id="UP000694044">
    <property type="component" value="Unassembled WGS sequence"/>
</dbReference>
<comment type="caution">
    <text evidence="2">The sequence shown here is derived from an EMBL/GenBank/DDBJ whole genome shotgun (WGS) entry which is preliminary data.</text>
</comment>
<dbReference type="AlphaFoldDB" id="A0A8T1VPX9"/>
<name>A0A8T1VPX9_9STRA</name>
<keyword evidence="3" id="KW-1185">Reference proteome</keyword>
<organism evidence="2 3">
    <name type="scientific">Phytophthora pseudosyringae</name>
    <dbReference type="NCBI Taxonomy" id="221518"/>
    <lineage>
        <taxon>Eukaryota</taxon>
        <taxon>Sar</taxon>
        <taxon>Stramenopiles</taxon>
        <taxon>Oomycota</taxon>
        <taxon>Peronosporomycetes</taxon>
        <taxon>Peronosporales</taxon>
        <taxon>Peronosporaceae</taxon>
        <taxon>Phytophthora</taxon>
    </lineage>
</organism>
<feature type="region of interest" description="Disordered" evidence="1">
    <location>
        <begin position="80"/>
        <end position="146"/>
    </location>
</feature>
<feature type="region of interest" description="Disordered" evidence="1">
    <location>
        <begin position="1"/>
        <end position="44"/>
    </location>
</feature>
<proteinExistence type="predicted"/>
<evidence type="ECO:0000313" key="3">
    <source>
        <dbReference type="Proteomes" id="UP000694044"/>
    </source>
</evidence>
<evidence type="ECO:0000313" key="2">
    <source>
        <dbReference type="EMBL" id="KAG7382288.1"/>
    </source>
</evidence>
<dbReference type="EMBL" id="JAGDFM010000213">
    <property type="protein sequence ID" value="KAG7382288.1"/>
    <property type="molecule type" value="Genomic_DNA"/>
</dbReference>
<sequence length="146" mass="15562">MADRIGEEAASKKKDGKEKKAKEAEALARARASAASRSAQKEAGRRCAAVEEIRGAEARQFAIVQLEKKKAAGKIAVSKRKTCSSSTASKKDKRLKMTTPHMVQGGEDSDADDESAFAVSVGDNSGEVPSQIPLHSPRSRNPPVKD</sequence>
<gene>
    <name evidence="2" type="ORF">PHYPSEUDO_005076</name>
</gene>